<evidence type="ECO:0000256" key="1">
    <source>
        <dbReference type="ARBA" id="ARBA00023098"/>
    </source>
</evidence>
<evidence type="ECO:0000313" key="7">
    <source>
        <dbReference type="Proteomes" id="UP000001227"/>
    </source>
</evidence>
<evidence type="ECO:0000256" key="2">
    <source>
        <dbReference type="PROSITE-ProRule" id="PRU01161"/>
    </source>
</evidence>
<dbReference type="InterPro" id="IPR052748">
    <property type="entry name" value="ISR_Activator"/>
</dbReference>
<dbReference type="HOGENOM" id="CLU_299292_0_0_10"/>
<dbReference type="RefSeq" id="WP_012472610.1">
    <property type="nucleotide sequence ID" value="NC_010830.1"/>
</dbReference>
<evidence type="ECO:0000313" key="6">
    <source>
        <dbReference type="EMBL" id="ACE05847.1"/>
    </source>
</evidence>
<dbReference type="PANTHER" id="PTHR45011:SF1">
    <property type="entry name" value="DAP3-BINDING CELL DEATH ENHANCER 1"/>
    <property type="match status" value="1"/>
</dbReference>
<feature type="short sequence motif" description="DGA/G" evidence="2">
    <location>
        <begin position="391"/>
        <end position="393"/>
    </location>
</feature>
<dbReference type="eggNOG" id="COG3621">
    <property type="taxonomic scope" value="Bacteria"/>
</dbReference>
<dbReference type="AlphaFoldDB" id="B3ERJ5"/>
<dbReference type="Pfam" id="PF01734">
    <property type="entry name" value="Patatin"/>
    <property type="match status" value="1"/>
</dbReference>
<dbReference type="InterPro" id="IPR006597">
    <property type="entry name" value="Sel1-like"/>
</dbReference>
<dbReference type="Pfam" id="PF08238">
    <property type="entry name" value="Sel1"/>
    <property type="match status" value="8"/>
</dbReference>
<feature type="chain" id="PRO_5002786393" description="PNPLA domain-containing protein" evidence="4">
    <location>
        <begin position="25"/>
        <end position="1002"/>
    </location>
</feature>
<dbReference type="Gene3D" id="1.25.40.10">
    <property type="entry name" value="Tetratricopeptide repeat domain"/>
    <property type="match status" value="3"/>
</dbReference>
<organism evidence="6 7">
    <name type="scientific">Amoebophilus asiaticus (strain 5a2)</name>
    <dbReference type="NCBI Taxonomy" id="452471"/>
    <lineage>
        <taxon>Bacteria</taxon>
        <taxon>Pseudomonadati</taxon>
        <taxon>Bacteroidota</taxon>
        <taxon>Cytophagia</taxon>
        <taxon>Cytophagales</taxon>
        <taxon>Amoebophilaceae</taxon>
        <taxon>Candidatus Amoebophilus</taxon>
    </lineage>
</organism>
<dbReference type="eggNOG" id="COG0790">
    <property type="taxonomic scope" value="Bacteria"/>
</dbReference>
<dbReference type="eggNOG" id="COG4886">
    <property type="taxonomic scope" value="Bacteria"/>
</dbReference>
<dbReference type="KEGG" id="aas:Aasi_0432"/>
<dbReference type="InterPro" id="IPR002641">
    <property type="entry name" value="PNPLA_dom"/>
</dbReference>
<keyword evidence="1 2" id="KW-0443">Lipid metabolism</keyword>
<dbReference type="InterPro" id="IPR016035">
    <property type="entry name" value="Acyl_Trfase/lysoPLipase"/>
</dbReference>
<dbReference type="EMBL" id="CP001102">
    <property type="protein sequence ID" value="ACE05847.1"/>
    <property type="molecule type" value="Genomic_DNA"/>
</dbReference>
<feature type="active site" description="Nucleophile" evidence="2">
    <location>
        <position position="249"/>
    </location>
</feature>
<dbReference type="STRING" id="452471.Aasi_0432"/>
<feature type="domain" description="PNPLA" evidence="5">
    <location>
        <begin position="195"/>
        <end position="404"/>
    </location>
</feature>
<dbReference type="OrthoDB" id="9813021at2"/>
<dbReference type="SMART" id="SM00671">
    <property type="entry name" value="SEL1"/>
    <property type="match status" value="7"/>
</dbReference>
<accession>B3ERJ5</accession>
<dbReference type="SUPFAM" id="SSF81901">
    <property type="entry name" value="HCP-like"/>
    <property type="match status" value="3"/>
</dbReference>
<sequence length="1002" mass="112593">MKQHYSVARQFMACILFVSLCLQSCTNIYVPSNLPIKEGEKYVSERVVRQLIGKQSITKEGHIVTFYQQGNQLRAEVGENLPQGFDKTYTVPVYIEEEMKLAQVASLNEEAQKKNIHVVFPKNQQEGYVYVGHTGLMGGGKDKKSRKQVLPGEEEVEEETEEKSPRSTETEGYQVAIQPAFSPEHQQKSTPRLILSLDGGGIRGLLEADALNYIEKVLAERIINHFGDRSAPKPDVRLGEYFDLIAGTSTGGIIALAMRILDLATNRPRYNMEIVSGIYKDKGGKIFYGNNKLWKLLCQAKSNIYNPKPLEDILTEYFGNATLQDLCDPVLITTYDTDKPGIYLFKSSDTKNGASKNFYVKDVARATSAAPTYFPPAQISSISGEKYCFIDGGVAANNPALYAYTYAKDNLYQNSRFHLISLNTGTSPKPSLARTASKGGVLLVPKLIEVAMNSNSDAVESYTASLITERPGDTYTRLEFEIDHQTTKALDNASNSNLEKLVKYACKTVEKEKDETLKTIVEAIVDRLKKCNYYVFHSLVKEAREQLQNGEGRADLSKTYLQSLMLPYVCERATWEIAHALSVPHMPSLTYLDLSGNELISKGNSLTYLEKLNSLIYLDLSNTGLTIDGLAKLKGAKLHLDILKVRNNPRLNWIKAGRIANEIENYKISYLDSDVMRNLASHYQTQGRDTRAALMIDLADDKHTTGPAEFHLGRMYENGWDLAKNWEKAILWYQRAGNQNHTEAQYRLGRIYENGRVAKKDEQTAAQWYEKAAIQGNRVAQYALCSMYERAVRQGCPKVQYSLGKMYYNGWGVDKNYQEAVEWYQKAANQGYAEAQYQLGYMYEYPKGLLQNYKEAAKWYQAAAKQGIITAQVKLADMSYYGLGVDKDEQEAFRWFQKAANQGHAAAQLVLGVMYVNGRGVTKDDVKAVEWIEKAVNQGDAEAQLVLGIMYANGRGVNKDEEQAVAWYQKAADQGSAVAQYMLEQRYENGRGVTKDDVKAVE</sequence>
<feature type="region of interest" description="Disordered" evidence="3">
    <location>
        <begin position="138"/>
        <end position="172"/>
    </location>
</feature>
<dbReference type="SUPFAM" id="SSF52047">
    <property type="entry name" value="RNI-like"/>
    <property type="match status" value="1"/>
</dbReference>
<feature type="short sequence motif" description="GXGXXG" evidence="2">
    <location>
        <begin position="199"/>
        <end position="204"/>
    </location>
</feature>
<keyword evidence="2" id="KW-0378">Hydrolase</keyword>
<keyword evidence="4" id="KW-0732">Signal</keyword>
<feature type="short sequence motif" description="GXSXG" evidence="2">
    <location>
        <begin position="247"/>
        <end position="251"/>
    </location>
</feature>
<keyword evidence="2" id="KW-0442">Lipid degradation</keyword>
<feature type="active site" description="Proton acceptor" evidence="2">
    <location>
        <position position="391"/>
    </location>
</feature>
<evidence type="ECO:0000259" key="5">
    <source>
        <dbReference type="PROSITE" id="PS51635"/>
    </source>
</evidence>
<dbReference type="Gene3D" id="3.80.10.10">
    <property type="entry name" value="Ribonuclease Inhibitor"/>
    <property type="match status" value="1"/>
</dbReference>
<gene>
    <name evidence="6" type="ordered locus">Aasi_0432</name>
</gene>
<proteinExistence type="predicted"/>
<keyword evidence="7" id="KW-1185">Reference proteome</keyword>
<reference evidence="6 7" key="1">
    <citation type="journal article" date="2010" name="J. Bacteriol.">
        <title>The genome of the amoeba symbiont 'Candidatus Amoebophilus asiaticus' reveals common mechanisms for host cell interaction among amoeba-associated bacteria.</title>
        <authorList>
            <person name="Schmitz-Esser S."/>
            <person name="Tischler P."/>
            <person name="Arnold R."/>
            <person name="Montanaro J."/>
            <person name="Wagner M."/>
            <person name="Rattei T."/>
            <person name="Horn M."/>
        </authorList>
    </citation>
    <scope>NUCLEOTIDE SEQUENCE [LARGE SCALE GENOMIC DNA]</scope>
    <source>
        <strain evidence="6 7">5a2</strain>
    </source>
</reference>
<dbReference type="SUPFAM" id="SSF52151">
    <property type="entry name" value="FabD/lysophospholipase-like"/>
    <property type="match status" value="1"/>
</dbReference>
<dbReference type="GO" id="GO:0016042">
    <property type="term" value="P:lipid catabolic process"/>
    <property type="evidence" value="ECO:0007669"/>
    <property type="project" value="UniProtKB-UniRule"/>
</dbReference>
<dbReference type="Gene3D" id="3.40.1090.10">
    <property type="entry name" value="Cytosolic phospholipase A2 catalytic domain"/>
    <property type="match status" value="1"/>
</dbReference>
<dbReference type="InterPro" id="IPR032675">
    <property type="entry name" value="LRR_dom_sf"/>
</dbReference>
<dbReference type="GO" id="GO:0016787">
    <property type="term" value="F:hydrolase activity"/>
    <property type="evidence" value="ECO:0007669"/>
    <property type="project" value="UniProtKB-UniRule"/>
</dbReference>
<dbReference type="PROSITE" id="PS51635">
    <property type="entry name" value="PNPLA"/>
    <property type="match status" value="1"/>
</dbReference>
<feature type="compositionally biased region" description="Acidic residues" evidence="3">
    <location>
        <begin position="152"/>
        <end position="161"/>
    </location>
</feature>
<dbReference type="Proteomes" id="UP000001227">
    <property type="component" value="Chromosome"/>
</dbReference>
<protein>
    <recommendedName>
        <fullName evidence="5">PNPLA domain-containing protein</fullName>
    </recommendedName>
</protein>
<feature type="signal peptide" evidence="4">
    <location>
        <begin position="1"/>
        <end position="24"/>
    </location>
</feature>
<dbReference type="PANTHER" id="PTHR45011">
    <property type="entry name" value="DAP3-BINDING CELL DEATH ENHANCER 1"/>
    <property type="match status" value="1"/>
</dbReference>
<evidence type="ECO:0000256" key="3">
    <source>
        <dbReference type="SAM" id="MobiDB-lite"/>
    </source>
</evidence>
<evidence type="ECO:0000256" key="4">
    <source>
        <dbReference type="SAM" id="SignalP"/>
    </source>
</evidence>
<dbReference type="InterPro" id="IPR011990">
    <property type="entry name" value="TPR-like_helical_dom_sf"/>
</dbReference>
<name>B3ERJ5_AMOA5</name>